<reference evidence="2 3" key="1">
    <citation type="submission" date="2024-06" db="EMBL/GenBank/DDBJ databases">
        <authorList>
            <person name="Kraege A."/>
            <person name="Thomma B."/>
        </authorList>
    </citation>
    <scope>NUCLEOTIDE SEQUENCE [LARGE SCALE GENOMIC DNA]</scope>
</reference>
<dbReference type="SUPFAM" id="SSF51735">
    <property type="entry name" value="NAD(P)-binding Rossmann-fold domains"/>
    <property type="match status" value="1"/>
</dbReference>
<dbReference type="Gene3D" id="3.40.50.720">
    <property type="entry name" value="NAD(P)-binding Rossmann-like Domain"/>
    <property type="match status" value="1"/>
</dbReference>
<keyword evidence="3" id="KW-1185">Reference proteome</keyword>
<dbReference type="Pfam" id="PF00106">
    <property type="entry name" value="adh_short"/>
    <property type="match status" value="1"/>
</dbReference>
<dbReference type="PRINTS" id="PR00081">
    <property type="entry name" value="GDHRDH"/>
</dbReference>
<dbReference type="Proteomes" id="UP001497392">
    <property type="component" value="Unassembled WGS sequence"/>
</dbReference>
<sequence length="315" mass="33523">MAPPKQPSWYTTALEAVHGTNLTGKTSLVTGGNSGIGVETVKALATSGSRVVLTSRSVEAGVKVAEQLKAEGVKGQIKVMQLDLADLASVNKFSKAYKAEECGPDLLILNAGVMACPQTYTKDGFEMQIGTNHFGHFALTKELLPSMKALGTPARIVVVSSMAHEMGAIDLQDLHYRHRAYSSWGAYGQSKLANILFAKQLAKDLEGTNIKAYSLHPGIINTPLTKHVYGGGYLGAAVKTAVGIIGYPWLKSPAQGAATSITAAVSPDLESHSGVYLHDSQIKKPARAAEDMDMAAELWKETERQLADAEKKLSS</sequence>
<dbReference type="CDD" id="cd05327">
    <property type="entry name" value="retinol-DH_like_SDR_c_like"/>
    <property type="match status" value="1"/>
</dbReference>
<evidence type="ECO:0000256" key="1">
    <source>
        <dbReference type="ARBA" id="ARBA00023002"/>
    </source>
</evidence>
<comment type="caution">
    <text evidence="2">The sequence shown here is derived from an EMBL/GenBank/DDBJ whole genome shotgun (WGS) entry which is preliminary data.</text>
</comment>
<dbReference type="InterPro" id="IPR036291">
    <property type="entry name" value="NAD(P)-bd_dom_sf"/>
</dbReference>
<name>A0ABP1GDM9_9CHLO</name>
<dbReference type="EMBL" id="CAXHTA020000020">
    <property type="protein sequence ID" value="CAL5229395.1"/>
    <property type="molecule type" value="Genomic_DNA"/>
</dbReference>
<proteinExistence type="predicted"/>
<dbReference type="PANTHER" id="PTHR43157:SF73">
    <property type="entry name" value="WW DOMAIN-CONTAINING OXIDOREDUCTASE-LIKE PROTEIN"/>
    <property type="match status" value="1"/>
</dbReference>
<accession>A0ABP1GDM9</accession>
<organism evidence="2 3">
    <name type="scientific">Coccomyxa viridis</name>
    <dbReference type="NCBI Taxonomy" id="1274662"/>
    <lineage>
        <taxon>Eukaryota</taxon>
        <taxon>Viridiplantae</taxon>
        <taxon>Chlorophyta</taxon>
        <taxon>core chlorophytes</taxon>
        <taxon>Trebouxiophyceae</taxon>
        <taxon>Trebouxiophyceae incertae sedis</taxon>
        <taxon>Coccomyxaceae</taxon>
        <taxon>Coccomyxa</taxon>
    </lineage>
</organism>
<evidence type="ECO:0000313" key="3">
    <source>
        <dbReference type="Proteomes" id="UP001497392"/>
    </source>
</evidence>
<protein>
    <submittedName>
        <fullName evidence="2">G12713 protein</fullName>
    </submittedName>
</protein>
<gene>
    <name evidence="2" type="primary">g12713</name>
    <name evidence="2" type="ORF">VP750_LOCUS11301</name>
</gene>
<dbReference type="PANTHER" id="PTHR43157">
    <property type="entry name" value="PHOSPHATIDYLINOSITOL-GLYCAN BIOSYNTHESIS CLASS F PROTEIN-RELATED"/>
    <property type="match status" value="1"/>
</dbReference>
<keyword evidence="1" id="KW-0560">Oxidoreductase</keyword>
<evidence type="ECO:0000313" key="2">
    <source>
        <dbReference type="EMBL" id="CAL5229395.1"/>
    </source>
</evidence>
<dbReference type="InterPro" id="IPR002347">
    <property type="entry name" value="SDR_fam"/>
</dbReference>